<keyword evidence="1 4" id="KW-0853">WD repeat</keyword>
<dbReference type="Proteomes" id="UP001516464">
    <property type="component" value="Unassembled WGS sequence"/>
</dbReference>
<evidence type="ECO:0000313" key="6">
    <source>
        <dbReference type="EMBL" id="KAF7683613.1"/>
    </source>
</evidence>
<keyword evidence="7" id="KW-1185">Reference proteome</keyword>
<evidence type="ECO:0000256" key="1">
    <source>
        <dbReference type="ARBA" id="ARBA00022574"/>
    </source>
</evidence>
<keyword evidence="2" id="KW-0677">Repeat</keyword>
<reference evidence="6 7" key="1">
    <citation type="submission" date="2019-01" db="EMBL/GenBank/DDBJ databases">
        <title>Genomes sequencing and comparative genomics of infectious freshwater microsporidia, Cucumispora dikerogammari and Thelohania contejeani.</title>
        <authorList>
            <person name="Cormier A."/>
            <person name="Giraud I."/>
            <person name="Wattier R."/>
            <person name="Teixeira M."/>
            <person name="Grandjean F."/>
            <person name="Rigaud T."/>
            <person name="Cordaux R."/>
        </authorList>
    </citation>
    <scope>NUCLEOTIDE SEQUENCE [LARGE SCALE GENOMIC DNA]</scope>
    <source>
        <strain evidence="6">T1</strain>
        <tissue evidence="6">Spores</tissue>
    </source>
</reference>
<dbReference type="Gene3D" id="1.20.1280.50">
    <property type="match status" value="1"/>
</dbReference>
<feature type="domain" description="F-box" evidence="5">
    <location>
        <begin position="18"/>
        <end position="65"/>
    </location>
</feature>
<dbReference type="PRINTS" id="PR00320">
    <property type="entry name" value="GPROTEINBRPT"/>
</dbReference>
<dbReference type="Pfam" id="PF12937">
    <property type="entry name" value="F-box-like"/>
    <property type="match status" value="1"/>
</dbReference>
<feature type="repeat" description="WD" evidence="4">
    <location>
        <begin position="229"/>
        <end position="268"/>
    </location>
</feature>
<dbReference type="InterPro" id="IPR015943">
    <property type="entry name" value="WD40/YVTN_repeat-like_dom_sf"/>
</dbReference>
<dbReference type="InterPro" id="IPR020472">
    <property type="entry name" value="WD40_PAC1"/>
</dbReference>
<dbReference type="PANTHER" id="PTHR19872">
    <property type="entry name" value="UBIQUITIN LIGASE SPECIFICITY FACTOR/HREP PROTEIN"/>
    <property type="match status" value="1"/>
</dbReference>
<evidence type="ECO:0000313" key="7">
    <source>
        <dbReference type="Proteomes" id="UP001516464"/>
    </source>
</evidence>
<protein>
    <submittedName>
        <fullName evidence="6">F-box/WD repeat-containing protein 7</fullName>
    </submittedName>
</protein>
<dbReference type="Gene3D" id="2.130.10.10">
    <property type="entry name" value="YVTN repeat-like/Quinoprotein amine dehydrogenase"/>
    <property type="match status" value="1"/>
</dbReference>
<dbReference type="SMART" id="SM00320">
    <property type="entry name" value="WD40"/>
    <property type="match status" value="6"/>
</dbReference>
<accession>A0ABQ7HZJ3</accession>
<dbReference type="Pfam" id="PF00400">
    <property type="entry name" value="WD40"/>
    <property type="match status" value="3"/>
</dbReference>
<feature type="repeat" description="WD" evidence="4">
    <location>
        <begin position="190"/>
        <end position="222"/>
    </location>
</feature>
<dbReference type="CDD" id="cd00200">
    <property type="entry name" value="WD40"/>
    <property type="match status" value="1"/>
</dbReference>
<dbReference type="PROSITE" id="PS00678">
    <property type="entry name" value="WD_REPEATS_1"/>
    <property type="match status" value="1"/>
</dbReference>
<sequence length="428" mass="48588">MLNSSHFSKRKKQHTHQINIVNSLPSEIHHQIFSHLNFRDLQTLSYLDKKWKRSIGANFLLWKSKFEELDLDNTKLENIKGDITTNDYKYAIKRYYQIRRNWIEGDQRILVDTNQKDITQIIINNGFIFVSSDDHSIKIYTQDGKAFKTLSGHAAGVWTFAVRNNILVSGSIDRTIRIWNFISGLTLKILQGHLSTIRCIKVVENYIISGSRDSNIRIWDMDGRCLYVLRGHMGSVRCLDVFNMLLLSGSYDGTVILWCIKTGKMIRQMPSHLKRVYSVKLTDSYAISGAEDGIVSVSNLEGQLLYELNGNRSIVAWLNLIKTKNKEKYLLTAGADGIICKWNLENGSLIYKIVEDSRITTLSVINGFIVLGTHTSVKLYSLFSGKLIRNLISSVDGVLKVDCTSSMAVIGYKNKGVTKICIVSFNGK</sequence>
<evidence type="ECO:0000259" key="5">
    <source>
        <dbReference type="PROSITE" id="PS50181"/>
    </source>
</evidence>
<dbReference type="EMBL" id="SBIQ01000069">
    <property type="protein sequence ID" value="KAF7683613.1"/>
    <property type="molecule type" value="Genomic_DNA"/>
</dbReference>
<gene>
    <name evidence="6" type="primary">FBXW7</name>
    <name evidence="6" type="ORF">TCON_1189</name>
</gene>
<dbReference type="PROSITE" id="PS50181">
    <property type="entry name" value="FBOX"/>
    <property type="match status" value="1"/>
</dbReference>
<dbReference type="InterPro" id="IPR051075">
    <property type="entry name" value="SCF_subunit_WD-repeat"/>
</dbReference>
<feature type="repeat" description="WD" evidence="4">
    <location>
        <begin position="150"/>
        <end position="189"/>
    </location>
</feature>
<organism evidence="6 7">
    <name type="scientific">Astathelohania contejeani</name>
    <dbReference type="NCBI Taxonomy" id="164912"/>
    <lineage>
        <taxon>Eukaryota</taxon>
        <taxon>Fungi</taxon>
        <taxon>Fungi incertae sedis</taxon>
        <taxon>Microsporidia</taxon>
        <taxon>Astathelohaniidae</taxon>
        <taxon>Astathelohania</taxon>
    </lineage>
</organism>
<dbReference type="InterPro" id="IPR001810">
    <property type="entry name" value="F-box_dom"/>
</dbReference>
<comment type="caution">
    <text evidence="6">The sequence shown here is derived from an EMBL/GenBank/DDBJ whole genome shotgun (WGS) entry which is preliminary data.</text>
</comment>
<dbReference type="InterPro" id="IPR036322">
    <property type="entry name" value="WD40_repeat_dom_sf"/>
</dbReference>
<evidence type="ECO:0000256" key="4">
    <source>
        <dbReference type="PROSITE-ProRule" id="PRU00221"/>
    </source>
</evidence>
<dbReference type="PROSITE" id="PS50294">
    <property type="entry name" value="WD_REPEATS_REGION"/>
    <property type="match status" value="2"/>
</dbReference>
<dbReference type="SUPFAM" id="SSF81383">
    <property type="entry name" value="F-box domain"/>
    <property type="match status" value="1"/>
</dbReference>
<dbReference type="InterPro" id="IPR036047">
    <property type="entry name" value="F-box-like_dom_sf"/>
</dbReference>
<dbReference type="InterPro" id="IPR001680">
    <property type="entry name" value="WD40_rpt"/>
</dbReference>
<dbReference type="InterPro" id="IPR019775">
    <property type="entry name" value="WD40_repeat_CS"/>
</dbReference>
<dbReference type="PANTHER" id="PTHR19872:SF9">
    <property type="entry name" value="UBIQUITIN-BINDING SDF UBIQUITIN LIGASE COMPLEX SUBUNIT"/>
    <property type="match status" value="1"/>
</dbReference>
<evidence type="ECO:0000256" key="2">
    <source>
        <dbReference type="ARBA" id="ARBA00022737"/>
    </source>
</evidence>
<dbReference type="SUPFAM" id="SSF50978">
    <property type="entry name" value="WD40 repeat-like"/>
    <property type="match status" value="1"/>
</dbReference>
<keyword evidence="3" id="KW-0833">Ubl conjugation pathway</keyword>
<dbReference type="PROSITE" id="PS50082">
    <property type="entry name" value="WD_REPEATS_2"/>
    <property type="match status" value="3"/>
</dbReference>
<proteinExistence type="predicted"/>
<evidence type="ECO:0000256" key="3">
    <source>
        <dbReference type="ARBA" id="ARBA00022786"/>
    </source>
</evidence>
<name>A0ABQ7HZJ3_9MICR</name>